<evidence type="ECO:0000313" key="3">
    <source>
        <dbReference type="Proteomes" id="UP000813385"/>
    </source>
</evidence>
<dbReference type="OrthoDB" id="415706at2759"/>
<dbReference type="PROSITE" id="PS51388">
    <property type="entry name" value="GED"/>
    <property type="match status" value="1"/>
</dbReference>
<evidence type="ECO:0000259" key="1">
    <source>
        <dbReference type="PROSITE" id="PS51388"/>
    </source>
</evidence>
<gene>
    <name evidence="2" type="ORF">B0T11DRAFT_229542</name>
</gene>
<dbReference type="InterPro" id="IPR020850">
    <property type="entry name" value="GED_dom"/>
</dbReference>
<sequence>DIARITAALQIRVIVDMEERAYKEALDAMDAYYKVSMKTFVDNVCRQVVERQIMRPLSDILSPMAISEMSDEELLEIGSESNTRQAARQKLTGFIECLRASLKELSEHP</sequence>
<proteinExistence type="predicted"/>
<accession>A0A8K0TB04</accession>
<dbReference type="AlphaFoldDB" id="A0A8K0TB04"/>
<protein>
    <recommendedName>
        <fullName evidence="1">GED domain-containing protein</fullName>
    </recommendedName>
</protein>
<feature type="non-terminal residue" evidence="2">
    <location>
        <position position="109"/>
    </location>
</feature>
<feature type="domain" description="GED" evidence="1">
    <location>
        <begin position="22"/>
        <end position="109"/>
    </location>
</feature>
<name>A0A8K0TB04_9PEZI</name>
<keyword evidence="3" id="KW-1185">Reference proteome</keyword>
<evidence type="ECO:0000313" key="2">
    <source>
        <dbReference type="EMBL" id="KAH7357684.1"/>
    </source>
</evidence>
<comment type="caution">
    <text evidence="2">The sequence shown here is derived from an EMBL/GenBank/DDBJ whole genome shotgun (WGS) entry which is preliminary data.</text>
</comment>
<reference evidence="2" key="1">
    <citation type="journal article" date="2021" name="Nat. Commun.">
        <title>Genetic determinants of endophytism in the Arabidopsis root mycobiome.</title>
        <authorList>
            <person name="Mesny F."/>
            <person name="Miyauchi S."/>
            <person name="Thiergart T."/>
            <person name="Pickel B."/>
            <person name="Atanasova L."/>
            <person name="Karlsson M."/>
            <person name="Huettel B."/>
            <person name="Barry K.W."/>
            <person name="Haridas S."/>
            <person name="Chen C."/>
            <person name="Bauer D."/>
            <person name="Andreopoulos W."/>
            <person name="Pangilinan J."/>
            <person name="LaButti K."/>
            <person name="Riley R."/>
            <person name="Lipzen A."/>
            <person name="Clum A."/>
            <person name="Drula E."/>
            <person name="Henrissat B."/>
            <person name="Kohler A."/>
            <person name="Grigoriev I.V."/>
            <person name="Martin F.M."/>
            <person name="Hacquard S."/>
        </authorList>
    </citation>
    <scope>NUCLEOTIDE SEQUENCE</scope>
    <source>
        <strain evidence="2">MPI-CAGE-AT-0016</strain>
    </source>
</reference>
<organism evidence="2 3">
    <name type="scientific">Plectosphaerella cucumerina</name>
    <dbReference type="NCBI Taxonomy" id="40658"/>
    <lineage>
        <taxon>Eukaryota</taxon>
        <taxon>Fungi</taxon>
        <taxon>Dikarya</taxon>
        <taxon>Ascomycota</taxon>
        <taxon>Pezizomycotina</taxon>
        <taxon>Sordariomycetes</taxon>
        <taxon>Hypocreomycetidae</taxon>
        <taxon>Glomerellales</taxon>
        <taxon>Plectosphaerellaceae</taxon>
        <taxon>Plectosphaerella</taxon>
    </lineage>
</organism>
<dbReference type="EMBL" id="JAGPXD010000004">
    <property type="protein sequence ID" value="KAH7357684.1"/>
    <property type="molecule type" value="Genomic_DNA"/>
</dbReference>
<dbReference type="Proteomes" id="UP000813385">
    <property type="component" value="Unassembled WGS sequence"/>
</dbReference>